<feature type="transmembrane region" description="Helical" evidence="6">
    <location>
        <begin position="299"/>
        <end position="320"/>
    </location>
</feature>
<dbReference type="RefSeq" id="WP_040836029.1">
    <property type="nucleotide sequence ID" value="NZ_CP122369.1"/>
</dbReference>
<feature type="transmembrane region" description="Helical" evidence="6">
    <location>
        <begin position="257"/>
        <end position="279"/>
    </location>
</feature>
<keyword evidence="5 6" id="KW-0472">Membrane</keyword>
<dbReference type="GO" id="GO:0005886">
    <property type="term" value="C:plasma membrane"/>
    <property type="evidence" value="ECO:0007669"/>
    <property type="project" value="UniProtKB-SubCell"/>
</dbReference>
<sequence>MRSTRSWSRDLGMGMRFAFAGGREGWSRALLTAMGVGLGVALLLLAAAVPGALSARDARDAARSDWTYDSQTEAKKADNTVLVVRADTTFREKAVRGRLVEPEGPRAPLPPGVKEYPKTGAMVVSPKLKELLDSGSGKLLRERLPYEIVGTIGDQGIVGSQELSFYATLPDLAKKAPDTQVMRLDRWGRAEKPSTQAPDPILVLLTVIVIIVLLMPVGVFVSAAVRIGGERRDKRLAALRLVGSDGLMTRRIAAGEALAGALLGLVLGAAFFLIGRELAGRMELMDVSVQSRDLVPSPLLTLLVVVAVPAAAVGVTLFTLRSVVIEPLGVVRTARPSRRRLWWRLLLPIAGAGLLYPMLGQGRDGGAFNEYLVVGGVLLLLIGVTALLPWLVETTVARLGSGGVAWQLAVRRLQLSSGTAARMVNGVAVAVAGAIALQMLFAGLSGEYTEETGQDTTRAGMQVSAKFDQLVAYETAFGKTEGVRRASALATVYVGNRAYFKPENESGRYLRATIGSCESLKEVAQLPSCKDGDVFRIGRDDGTYESSDYDVGGKDQGLLKAGSTVYYNVDDNSDEVAPWTVPSGVKPARTIDDPTGDRRYGVLITPKATSKGMAKAAWGSVYLSLDDSVPDAADFARNTAARLDPASEPMMWHDTKVSEEYDKIRTGLLVGAACVLGLIGASLLVSQLEQLRERRKLLSALVAFGTRRRTLSLSVLWQTMVPIALGLILAAVIGIALGAILLRMTSQSIHIDWAGVFTMTGIAAGVVLVVTLLSLPPLLRLLRPDGLRTE</sequence>
<feature type="transmembrane region" description="Helical" evidence="6">
    <location>
        <begin position="201"/>
        <end position="225"/>
    </location>
</feature>
<evidence type="ECO:0000256" key="2">
    <source>
        <dbReference type="ARBA" id="ARBA00022475"/>
    </source>
</evidence>
<evidence type="ECO:0000256" key="6">
    <source>
        <dbReference type="SAM" id="Phobius"/>
    </source>
</evidence>
<protein>
    <submittedName>
        <fullName evidence="8">ABC transporter permease</fullName>
    </submittedName>
</protein>
<dbReference type="Proteomes" id="UP001282288">
    <property type="component" value="Unassembled WGS sequence"/>
</dbReference>
<evidence type="ECO:0000256" key="5">
    <source>
        <dbReference type="ARBA" id="ARBA00023136"/>
    </source>
</evidence>
<feature type="transmembrane region" description="Helical" evidence="6">
    <location>
        <begin position="723"/>
        <end position="742"/>
    </location>
</feature>
<organism evidence="8 11">
    <name type="scientific">Streptomyces acidiscabies</name>
    <dbReference type="NCBI Taxonomy" id="42234"/>
    <lineage>
        <taxon>Bacteria</taxon>
        <taxon>Bacillati</taxon>
        <taxon>Actinomycetota</taxon>
        <taxon>Actinomycetes</taxon>
        <taxon>Kitasatosporales</taxon>
        <taxon>Streptomycetaceae</taxon>
        <taxon>Streptomyces</taxon>
    </lineage>
</organism>
<dbReference type="EMBL" id="JARAWC010000052">
    <property type="protein sequence ID" value="MDX2966112.1"/>
    <property type="molecule type" value="Genomic_DNA"/>
</dbReference>
<feature type="transmembrane region" description="Helical" evidence="6">
    <location>
        <begin position="666"/>
        <end position="685"/>
    </location>
</feature>
<feature type="domain" description="ABC3 transporter permease C-terminal" evidence="7">
    <location>
        <begin position="672"/>
        <end position="778"/>
    </location>
</feature>
<dbReference type="GeneID" id="69810364"/>
<dbReference type="EMBL" id="JARAWP010000013">
    <property type="protein sequence ID" value="MDX3020649.1"/>
    <property type="molecule type" value="Genomic_DNA"/>
</dbReference>
<keyword evidence="4 6" id="KW-1133">Transmembrane helix</keyword>
<dbReference type="PANTHER" id="PTHR30287">
    <property type="entry name" value="MEMBRANE COMPONENT OF PREDICTED ABC SUPERFAMILY METABOLITE UPTAKE TRANSPORTER"/>
    <property type="match status" value="1"/>
</dbReference>
<dbReference type="Proteomes" id="UP001272987">
    <property type="component" value="Unassembled WGS sequence"/>
</dbReference>
<evidence type="ECO:0000256" key="4">
    <source>
        <dbReference type="ARBA" id="ARBA00022989"/>
    </source>
</evidence>
<name>A0AAP6BKF0_9ACTN</name>
<gene>
    <name evidence="8" type="ORF">PV399_41365</name>
    <name evidence="9" type="ORF">PV666_22545</name>
</gene>
<feature type="transmembrane region" description="Helical" evidence="6">
    <location>
        <begin position="341"/>
        <end position="359"/>
    </location>
</feature>
<evidence type="ECO:0000259" key="7">
    <source>
        <dbReference type="Pfam" id="PF02687"/>
    </source>
</evidence>
<dbReference type="AlphaFoldDB" id="A0AAP6BKF0"/>
<feature type="transmembrane region" description="Helical" evidence="6">
    <location>
        <begin position="754"/>
        <end position="775"/>
    </location>
</feature>
<reference evidence="8 10" key="1">
    <citation type="journal article" date="2023" name="Microb. Genom.">
        <title>Mesoterricola silvestris gen. nov., sp. nov., Mesoterricola sediminis sp. nov., Geothrix oryzae sp. nov., Geothrix edaphica sp. nov., Geothrix rubra sp. nov., and Geothrix limicola sp. nov., six novel members of Acidobacteriota isolated from soils.</title>
        <authorList>
            <person name="Weisberg A.J."/>
            <person name="Pearce E."/>
            <person name="Kramer C.G."/>
            <person name="Chang J.H."/>
            <person name="Clarke C.R."/>
        </authorList>
    </citation>
    <scope>NUCLEOTIDE SEQUENCE</scope>
    <source>
        <strain evidence="9 10">NB05-1H</strain>
        <strain evidence="8">NRRL_B-16521</strain>
    </source>
</reference>
<evidence type="ECO:0000313" key="8">
    <source>
        <dbReference type="EMBL" id="MDX2966112.1"/>
    </source>
</evidence>
<comment type="caution">
    <text evidence="8">The sequence shown here is derived from an EMBL/GenBank/DDBJ whole genome shotgun (WGS) entry which is preliminary data.</text>
</comment>
<feature type="transmembrane region" description="Helical" evidence="6">
    <location>
        <begin position="371"/>
        <end position="392"/>
    </location>
</feature>
<evidence type="ECO:0000313" key="11">
    <source>
        <dbReference type="Proteomes" id="UP001282288"/>
    </source>
</evidence>
<evidence type="ECO:0000256" key="3">
    <source>
        <dbReference type="ARBA" id="ARBA00022692"/>
    </source>
</evidence>
<dbReference type="InterPro" id="IPR038766">
    <property type="entry name" value="Membrane_comp_ABC_pdt"/>
</dbReference>
<keyword evidence="2" id="KW-1003">Cell membrane</keyword>
<evidence type="ECO:0000313" key="10">
    <source>
        <dbReference type="Proteomes" id="UP001272987"/>
    </source>
</evidence>
<proteinExistence type="predicted"/>
<keyword evidence="3 6" id="KW-0812">Transmembrane</keyword>
<accession>A0AAP6BKF0</accession>
<dbReference type="Pfam" id="PF02687">
    <property type="entry name" value="FtsX"/>
    <property type="match status" value="1"/>
</dbReference>
<evidence type="ECO:0000256" key="1">
    <source>
        <dbReference type="ARBA" id="ARBA00004651"/>
    </source>
</evidence>
<keyword evidence="10" id="KW-1185">Reference proteome</keyword>
<dbReference type="PANTHER" id="PTHR30287:SF2">
    <property type="entry name" value="BLL1001 PROTEIN"/>
    <property type="match status" value="1"/>
</dbReference>
<dbReference type="InterPro" id="IPR003838">
    <property type="entry name" value="ABC3_permease_C"/>
</dbReference>
<evidence type="ECO:0000313" key="9">
    <source>
        <dbReference type="EMBL" id="MDX3020649.1"/>
    </source>
</evidence>
<comment type="subcellular location">
    <subcellularLocation>
        <location evidence="1">Cell membrane</location>
        <topology evidence="1">Multi-pass membrane protein</topology>
    </subcellularLocation>
</comment>